<evidence type="ECO:0000313" key="8">
    <source>
        <dbReference type="Proteomes" id="UP000229342"/>
    </source>
</evidence>
<comment type="caution">
    <text evidence="7">The sequence shown here is derived from an EMBL/GenBank/DDBJ whole genome shotgun (WGS) entry which is preliminary data.</text>
</comment>
<evidence type="ECO:0000256" key="5">
    <source>
        <dbReference type="SAM" id="Phobius"/>
    </source>
</evidence>
<dbReference type="AlphaFoldDB" id="A0A2H0KBS8"/>
<accession>A0A2H0KBS8</accession>
<protein>
    <recommendedName>
        <fullName evidence="2">Cell shape-determining protein MreC</fullName>
    </recommendedName>
    <alternativeName>
        <fullName evidence="4">Cell shape protein MreC</fullName>
    </alternativeName>
</protein>
<evidence type="ECO:0000313" key="7">
    <source>
        <dbReference type="EMBL" id="PIQ68710.1"/>
    </source>
</evidence>
<dbReference type="InterPro" id="IPR007221">
    <property type="entry name" value="MreC"/>
</dbReference>
<dbReference type="Pfam" id="PF04085">
    <property type="entry name" value="MreC"/>
    <property type="match status" value="1"/>
</dbReference>
<dbReference type="InterPro" id="IPR055342">
    <property type="entry name" value="MreC_beta-barrel_core"/>
</dbReference>
<dbReference type="PANTHER" id="PTHR34138:SF1">
    <property type="entry name" value="CELL SHAPE-DETERMINING PROTEIN MREC"/>
    <property type="match status" value="1"/>
</dbReference>
<dbReference type="InterPro" id="IPR042177">
    <property type="entry name" value="Cell/Rod_1"/>
</dbReference>
<feature type="domain" description="Rod shape-determining protein MreC beta-barrel core" evidence="6">
    <location>
        <begin position="122"/>
        <end position="263"/>
    </location>
</feature>
<evidence type="ECO:0000256" key="2">
    <source>
        <dbReference type="ARBA" id="ARBA00013855"/>
    </source>
</evidence>
<sequence>MNYRLIRSTKNLSERHRLAYPILFIGLVTTLHFLFPNVLRGIATTVARPVWVAERTLVDAGSAFLGYFSAKSALIDDITKLTTELQHKDIQLLDRDILAEENRILKESFGRGDETKSILGSVLSVPPLSLYDTIVLDAGSLNGVREGAHVYVGPILLGTVVRTTGHTSVAELNSTSGQVTPMRIQHGAVAIPIEAKGRGAGEFTATIPKESDVAVGDSVFLTGIRPTLFGTVDAIDSTITSSFQTIFIISPVHIQALRFVEIVNDDSTIDL</sequence>
<dbReference type="Gene3D" id="2.40.10.340">
    <property type="entry name" value="Rod shape-determining protein MreC, domain 1"/>
    <property type="match status" value="1"/>
</dbReference>
<reference evidence="7 8" key="1">
    <citation type="submission" date="2017-09" db="EMBL/GenBank/DDBJ databases">
        <title>Depth-based differentiation of microbial function through sediment-hosted aquifers and enrichment of novel symbionts in the deep terrestrial subsurface.</title>
        <authorList>
            <person name="Probst A.J."/>
            <person name="Ladd B."/>
            <person name="Jarett J.K."/>
            <person name="Geller-Mcgrath D.E."/>
            <person name="Sieber C.M."/>
            <person name="Emerson J.B."/>
            <person name="Anantharaman K."/>
            <person name="Thomas B.C."/>
            <person name="Malmstrom R."/>
            <person name="Stieglmeier M."/>
            <person name="Klingl A."/>
            <person name="Woyke T."/>
            <person name="Ryan C.M."/>
            <person name="Banfield J.F."/>
        </authorList>
    </citation>
    <scope>NUCLEOTIDE SEQUENCE [LARGE SCALE GENOMIC DNA]</scope>
    <source>
        <strain evidence="7">CG11_big_fil_rev_8_21_14_0_20_46_11</strain>
    </source>
</reference>
<organism evidence="7 8">
    <name type="scientific">Candidatus Taylorbacteria bacterium CG11_big_fil_rev_8_21_14_0_20_46_11</name>
    <dbReference type="NCBI Taxonomy" id="1975025"/>
    <lineage>
        <taxon>Bacteria</taxon>
        <taxon>Candidatus Tayloriibacteriota</taxon>
    </lineage>
</organism>
<evidence type="ECO:0000256" key="1">
    <source>
        <dbReference type="ARBA" id="ARBA00009369"/>
    </source>
</evidence>
<dbReference type="Proteomes" id="UP000229342">
    <property type="component" value="Unassembled WGS sequence"/>
</dbReference>
<evidence type="ECO:0000259" key="6">
    <source>
        <dbReference type="Pfam" id="PF04085"/>
    </source>
</evidence>
<dbReference type="GO" id="GO:0008360">
    <property type="term" value="P:regulation of cell shape"/>
    <property type="evidence" value="ECO:0007669"/>
    <property type="project" value="UniProtKB-KW"/>
</dbReference>
<dbReference type="InterPro" id="IPR042175">
    <property type="entry name" value="Cell/Rod_MreC_2"/>
</dbReference>
<keyword evidence="3" id="KW-0133">Cell shape</keyword>
<dbReference type="Gene3D" id="2.40.10.350">
    <property type="entry name" value="Rod shape-determining protein MreC, domain 2"/>
    <property type="match status" value="1"/>
</dbReference>
<keyword evidence="5" id="KW-0812">Transmembrane</keyword>
<evidence type="ECO:0000256" key="4">
    <source>
        <dbReference type="ARBA" id="ARBA00032089"/>
    </source>
</evidence>
<keyword evidence="5" id="KW-1133">Transmembrane helix</keyword>
<keyword evidence="5" id="KW-0472">Membrane</keyword>
<proteinExistence type="inferred from homology"/>
<dbReference type="EMBL" id="PCVG01000033">
    <property type="protein sequence ID" value="PIQ68710.1"/>
    <property type="molecule type" value="Genomic_DNA"/>
</dbReference>
<evidence type="ECO:0000256" key="3">
    <source>
        <dbReference type="ARBA" id="ARBA00022960"/>
    </source>
</evidence>
<dbReference type="PANTHER" id="PTHR34138">
    <property type="entry name" value="CELL SHAPE-DETERMINING PROTEIN MREC"/>
    <property type="match status" value="1"/>
</dbReference>
<comment type="similarity">
    <text evidence="1">Belongs to the MreC family.</text>
</comment>
<feature type="transmembrane region" description="Helical" evidence="5">
    <location>
        <begin position="20"/>
        <end position="39"/>
    </location>
</feature>
<name>A0A2H0KBS8_9BACT</name>
<gene>
    <name evidence="7" type="ORF">COV91_02765</name>
</gene>
<dbReference type="GO" id="GO:0005886">
    <property type="term" value="C:plasma membrane"/>
    <property type="evidence" value="ECO:0007669"/>
    <property type="project" value="TreeGrafter"/>
</dbReference>